<proteinExistence type="inferred from homology"/>
<evidence type="ECO:0000256" key="4">
    <source>
        <dbReference type="SAM" id="Coils"/>
    </source>
</evidence>
<feature type="domain" description="PAS" evidence="6">
    <location>
        <begin position="144"/>
        <end position="174"/>
    </location>
</feature>
<dbReference type="SMART" id="SM00086">
    <property type="entry name" value="PAC"/>
    <property type="match status" value="2"/>
</dbReference>
<dbReference type="GO" id="GO:0006935">
    <property type="term" value="P:chemotaxis"/>
    <property type="evidence" value="ECO:0007669"/>
    <property type="project" value="UniProtKB-KW"/>
</dbReference>
<dbReference type="InterPro" id="IPR001610">
    <property type="entry name" value="PAC"/>
</dbReference>
<comment type="caution">
    <text evidence="9">The sequence shown here is derived from an EMBL/GenBank/DDBJ whole genome shotgun (WGS) entry which is preliminary data.</text>
</comment>
<dbReference type="GO" id="GO:0016020">
    <property type="term" value="C:membrane"/>
    <property type="evidence" value="ECO:0007669"/>
    <property type="project" value="InterPro"/>
</dbReference>
<dbReference type="Pfam" id="PF08447">
    <property type="entry name" value="PAS_3"/>
    <property type="match status" value="2"/>
</dbReference>
<dbReference type="SMART" id="SM00091">
    <property type="entry name" value="PAS"/>
    <property type="match status" value="2"/>
</dbReference>
<keyword evidence="3" id="KW-0807">Transducer</keyword>
<evidence type="ECO:0000259" key="8">
    <source>
        <dbReference type="PROSITE" id="PS50885"/>
    </source>
</evidence>
<dbReference type="Gene3D" id="3.30.450.20">
    <property type="entry name" value="PAS domain"/>
    <property type="match status" value="2"/>
</dbReference>
<evidence type="ECO:0000313" key="10">
    <source>
        <dbReference type="Proteomes" id="UP000519897"/>
    </source>
</evidence>
<name>A0A7W6PQK1_9HYPH</name>
<dbReference type="InterPro" id="IPR013655">
    <property type="entry name" value="PAS_fold_3"/>
</dbReference>
<reference evidence="9 10" key="1">
    <citation type="submission" date="2020-08" db="EMBL/GenBank/DDBJ databases">
        <title>Genomic Encyclopedia of Type Strains, Phase IV (KMG-IV): sequencing the most valuable type-strain genomes for metagenomic binning, comparative biology and taxonomic classification.</title>
        <authorList>
            <person name="Goeker M."/>
        </authorList>
    </citation>
    <scope>NUCLEOTIDE SEQUENCE [LARGE SCALE GENOMIC DNA]</scope>
    <source>
        <strain evidence="9 10">DSM 29514</strain>
    </source>
</reference>
<sequence>MSIFDLGGDARSVLAALNRSQAIIEFDLSGRILHANENFLNAMGYQLSDIVGQHHRMFVLPAEAGSREYKQFWSGLAEGRFDQRQYKRVAKGGREIWIEASYNPVYRGGKPFKVVKFATDITTQKLRTLDAEGKLAALDRAQAIIEFTPTGEIIEANSNFLHAMGYSREEIIGRHHSMFCDRDYAASRDYREFWETLGTGAFIADQFTRFGKGGKRVNIQASYNPIVDRDGKVLKVVKFATDVSERVRVIEELGAGLHRLAECNIRMTLDNAFSAEFEPLRQDFNSSIGAFQQTLSGVLNQTEFLMENGEAMSKSAEELSARTRQQVAALENTATALAQATSNVRSATERTRETRKLASDARLAAASSVEVVRNTVSAMERIEAASNEIGKIIGVIDEIAFQTNLLALNAGVEAARAGDAGKGFAVVAQEVRELAQRSASAAKEIKTLVSTSADEVKDGVRLVGETGRALQEIESFVEAIDRNVDGVATSSAEEALALDEINNSVMDVDRMAKANAEMVAHSTQISQSLSDGTAVLTELVSRFKLNRRGTQREDKREIWTPEERARRIGQLRQAS</sequence>
<dbReference type="PROSITE" id="PS50112">
    <property type="entry name" value="PAS"/>
    <property type="match status" value="2"/>
</dbReference>
<accession>A0A7W6PQK1</accession>
<dbReference type="SMART" id="SM00283">
    <property type="entry name" value="MA"/>
    <property type="match status" value="1"/>
</dbReference>
<dbReference type="PRINTS" id="PR00260">
    <property type="entry name" value="CHEMTRNSDUCR"/>
</dbReference>
<dbReference type="GO" id="GO:0004888">
    <property type="term" value="F:transmembrane signaling receptor activity"/>
    <property type="evidence" value="ECO:0007669"/>
    <property type="project" value="InterPro"/>
</dbReference>
<feature type="domain" description="PAS" evidence="6">
    <location>
        <begin position="23"/>
        <end position="53"/>
    </location>
</feature>
<feature type="domain" description="HAMP" evidence="8">
    <location>
        <begin position="244"/>
        <end position="296"/>
    </location>
</feature>
<evidence type="ECO:0000313" key="9">
    <source>
        <dbReference type="EMBL" id="MBB4143563.1"/>
    </source>
</evidence>
<dbReference type="Gene3D" id="1.10.287.950">
    <property type="entry name" value="Methyl-accepting chemotaxis protein"/>
    <property type="match status" value="1"/>
</dbReference>
<dbReference type="RefSeq" id="WP_165133363.1">
    <property type="nucleotide sequence ID" value="NZ_CP049250.1"/>
</dbReference>
<keyword evidence="4" id="KW-0175">Coiled coil</keyword>
<dbReference type="PANTHER" id="PTHR43531">
    <property type="entry name" value="PROTEIN ICFG"/>
    <property type="match status" value="1"/>
</dbReference>
<dbReference type="CDD" id="cd11386">
    <property type="entry name" value="MCP_signal"/>
    <property type="match status" value="1"/>
</dbReference>
<dbReference type="CDD" id="cd00130">
    <property type="entry name" value="PAS"/>
    <property type="match status" value="2"/>
</dbReference>
<dbReference type="InterPro" id="IPR035965">
    <property type="entry name" value="PAS-like_dom_sf"/>
</dbReference>
<dbReference type="PROSITE" id="PS50111">
    <property type="entry name" value="CHEMOTAXIS_TRANSDUC_2"/>
    <property type="match status" value="1"/>
</dbReference>
<evidence type="ECO:0000256" key="2">
    <source>
        <dbReference type="ARBA" id="ARBA00029447"/>
    </source>
</evidence>
<evidence type="ECO:0000256" key="3">
    <source>
        <dbReference type="PROSITE-ProRule" id="PRU00284"/>
    </source>
</evidence>
<dbReference type="InterPro" id="IPR003660">
    <property type="entry name" value="HAMP_dom"/>
</dbReference>
<dbReference type="SUPFAM" id="SSF58104">
    <property type="entry name" value="Methyl-accepting chemotaxis protein (MCP) signaling domain"/>
    <property type="match status" value="1"/>
</dbReference>
<organism evidence="9 10">
    <name type="scientific">Rhizobium rhizoryzae</name>
    <dbReference type="NCBI Taxonomy" id="451876"/>
    <lineage>
        <taxon>Bacteria</taxon>
        <taxon>Pseudomonadati</taxon>
        <taxon>Pseudomonadota</taxon>
        <taxon>Alphaproteobacteria</taxon>
        <taxon>Hyphomicrobiales</taxon>
        <taxon>Rhizobiaceae</taxon>
        <taxon>Rhizobium/Agrobacterium group</taxon>
        <taxon>Rhizobium</taxon>
    </lineage>
</organism>
<dbReference type="InterPro" id="IPR004090">
    <property type="entry name" value="Chemotax_Me-accpt_rcpt"/>
</dbReference>
<keyword evidence="1" id="KW-0145">Chemotaxis</keyword>
<dbReference type="InterPro" id="IPR000700">
    <property type="entry name" value="PAS-assoc_C"/>
</dbReference>
<dbReference type="InterPro" id="IPR051310">
    <property type="entry name" value="MCP_chemotaxis"/>
</dbReference>
<feature type="domain" description="PAC" evidence="7">
    <location>
        <begin position="201"/>
        <end position="255"/>
    </location>
</feature>
<dbReference type="AlphaFoldDB" id="A0A7W6PQK1"/>
<dbReference type="PROSITE" id="PS50113">
    <property type="entry name" value="PAC"/>
    <property type="match status" value="1"/>
</dbReference>
<evidence type="ECO:0000259" key="5">
    <source>
        <dbReference type="PROSITE" id="PS50111"/>
    </source>
</evidence>
<evidence type="ECO:0000256" key="1">
    <source>
        <dbReference type="ARBA" id="ARBA00022500"/>
    </source>
</evidence>
<dbReference type="NCBIfam" id="TIGR00229">
    <property type="entry name" value="sensory_box"/>
    <property type="match status" value="2"/>
</dbReference>
<evidence type="ECO:0000259" key="7">
    <source>
        <dbReference type="PROSITE" id="PS50113"/>
    </source>
</evidence>
<dbReference type="InterPro" id="IPR004089">
    <property type="entry name" value="MCPsignal_dom"/>
</dbReference>
<dbReference type="Pfam" id="PF00015">
    <property type="entry name" value="MCPsignal"/>
    <property type="match status" value="1"/>
</dbReference>
<dbReference type="EMBL" id="JACIEC010000001">
    <property type="protein sequence ID" value="MBB4143563.1"/>
    <property type="molecule type" value="Genomic_DNA"/>
</dbReference>
<dbReference type="InterPro" id="IPR000014">
    <property type="entry name" value="PAS"/>
</dbReference>
<feature type="domain" description="Methyl-accepting transducer" evidence="5">
    <location>
        <begin position="301"/>
        <end position="530"/>
    </location>
</feature>
<dbReference type="PROSITE" id="PS50885">
    <property type="entry name" value="HAMP"/>
    <property type="match status" value="1"/>
</dbReference>
<dbReference type="SUPFAM" id="SSF55785">
    <property type="entry name" value="PYP-like sensor domain (PAS domain)"/>
    <property type="match status" value="2"/>
</dbReference>
<protein>
    <submittedName>
        <fullName evidence="9">Methyl-accepting chemotaxis protein</fullName>
    </submittedName>
</protein>
<dbReference type="PANTHER" id="PTHR43531:SF11">
    <property type="entry name" value="METHYL-ACCEPTING CHEMOTAXIS PROTEIN 3"/>
    <property type="match status" value="1"/>
</dbReference>
<gene>
    <name evidence="9" type="ORF">GGQ72_002062</name>
</gene>
<keyword evidence="10" id="KW-1185">Reference proteome</keyword>
<dbReference type="GO" id="GO:0007165">
    <property type="term" value="P:signal transduction"/>
    <property type="evidence" value="ECO:0007669"/>
    <property type="project" value="UniProtKB-KW"/>
</dbReference>
<feature type="coiled-coil region" evidence="4">
    <location>
        <begin position="313"/>
        <end position="350"/>
    </location>
</feature>
<dbReference type="Proteomes" id="UP000519897">
    <property type="component" value="Unassembled WGS sequence"/>
</dbReference>
<comment type="similarity">
    <text evidence="2">Belongs to the methyl-accepting chemotaxis (MCP) protein family.</text>
</comment>
<evidence type="ECO:0000259" key="6">
    <source>
        <dbReference type="PROSITE" id="PS50112"/>
    </source>
</evidence>